<comment type="caution">
    <text evidence="2">The sequence shown here is derived from an EMBL/GenBank/DDBJ whole genome shotgun (WGS) entry which is preliminary data.</text>
</comment>
<reference evidence="2 3" key="1">
    <citation type="submission" date="2019-05" db="EMBL/GenBank/DDBJ databases">
        <title>Emergence of the Ug99 lineage of the wheat stem rust pathogen through somatic hybridization.</title>
        <authorList>
            <person name="Li F."/>
            <person name="Upadhyaya N.M."/>
            <person name="Sperschneider J."/>
            <person name="Matny O."/>
            <person name="Nguyen-Phuc H."/>
            <person name="Mago R."/>
            <person name="Raley C."/>
            <person name="Miller M.E."/>
            <person name="Silverstein K.A.T."/>
            <person name="Henningsen E."/>
            <person name="Hirsch C.D."/>
            <person name="Visser B."/>
            <person name="Pretorius Z.A."/>
            <person name="Steffenson B.J."/>
            <person name="Schwessinger B."/>
            <person name="Dodds P.N."/>
            <person name="Figueroa M."/>
        </authorList>
    </citation>
    <scope>NUCLEOTIDE SEQUENCE [LARGE SCALE GENOMIC DNA]</scope>
    <source>
        <strain evidence="2 3">Ug99</strain>
    </source>
</reference>
<organism evidence="2 3">
    <name type="scientific">Puccinia graminis f. sp. tritici</name>
    <dbReference type="NCBI Taxonomy" id="56615"/>
    <lineage>
        <taxon>Eukaryota</taxon>
        <taxon>Fungi</taxon>
        <taxon>Dikarya</taxon>
        <taxon>Basidiomycota</taxon>
        <taxon>Pucciniomycotina</taxon>
        <taxon>Pucciniomycetes</taxon>
        <taxon>Pucciniales</taxon>
        <taxon>Pucciniaceae</taxon>
        <taxon>Puccinia</taxon>
    </lineage>
</organism>
<proteinExistence type="predicted"/>
<evidence type="ECO:0000313" key="3">
    <source>
        <dbReference type="Proteomes" id="UP000325313"/>
    </source>
</evidence>
<sequence length="418" mass="47091">MFNSQLNKLMTKLNQNSPSFACQSTSKSTPSHSTRNTTRQLIEKPCQARDPLNPLLDQFIIGDIQSGNHHPQSSPPPHDAVSGTLSKFERSKKIYSSSQAMDRSIQKLPRSIRRQKDQRAHPQTTVQATYRADQALVFGIYNLERHQSNGDSKSTSDRLPVDCIFRSVKRFLDQHPEHQIKANTPILLNCLRVQTVLSPSEIHRISTIWTSQYGLEPKLMGSRLGIRFLHVISAWFLRLLRSTQTHIFNLDRSAPEIVSFPKDLLGFPTFPDQIDRGCRAQRVSLYQRGRHYLSLSLAKKDEHALAGPTGSKPPTELQASCYQIRLGGYKDIAEKFDRPFPAFLNRQLIKILEDLGISGQVLGAQAEMVAMVEDLQGSMNRLSLVMEQAGLGSAVELPQILKQLGRLMDSDRPEECQA</sequence>
<evidence type="ECO:0000313" key="2">
    <source>
        <dbReference type="EMBL" id="KAA1100866.1"/>
    </source>
</evidence>
<evidence type="ECO:0000256" key="1">
    <source>
        <dbReference type="SAM" id="MobiDB-lite"/>
    </source>
</evidence>
<dbReference type="Proteomes" id="UP000325313">
    <property type="component" value="Unassembled WGS sequence"/>
</dbReference>
<feature type="region of interest" description="Disordered" evidence="1">
    <location>
        <begin position="17"/>
        <end position="39"/>
    </location>
</feature>
<name>A0A5B0PIJ1_PUCGR</name>
<accession>A0A5B0PIJ1</accession>
<feature type="region of interest" description="Disordered" evidence="1">
    <location>
        <begin position="64"/>
        <end position="126"/>
    </location>
</feature>
<dbReference type="AlphaFoldDB" id="A0A5B0PIJ1"/>
<protein>
    <submittedName>
        <fullName evidence="2">Uncharacterized protein</fullName>
    </submittedName>
</protein>
<gene>
    <name evidence="2" type="ORF">PGTUg99_031387</name>
</gene>
<dbReference type="EMBL" id="VDEP01000339">
    <property type="protein sequence ID" value="KAA1100866.1"/>
    <property type="molecule type" value="Genomic_DNA"/>
</dbReference>